<name>A0A1I2STG6_9BACL</name>
<dbReference type="CDD" id="cd08238">
    <property type="entry name" value="sorbose_phosphate_red"/>
    <property type="match status" value="1"/>
</dbReference>
<evidence type="ECO:0000313" key="4">
    <source>
        <dbReference type="EMBL" id="SFG56124.1"/>
    </source>
</evidence>
<feature type="domain" description="Alcohol dehydrogenase-like C-terminal" evidence="2">
    <location>
        <begin position="188"/>
        <end position="331"/>
    </location>
</feature>
<dbReference type="RefSeq" id="WP_093672636.1">
    <property type="nucleotide sequence ID" value="NZ_FOOY01000013.1"/>
</dbReference>
<dbReference type="STRING" id="269670.SAMN02982927_02055"/>
<dbReference type="InterPro" id="IPR036291">
    <property type="entry name" value="NAD(P)-bd_dom_sf"/>
</dbReference>
<dbReference type="PANTHER" id="PTHR43401">
    <property type="entry name" value="L-THREONINE 3-DEHYDROGENASE"/>
    <property type="match status" value="1"/>
</dbReference>
<accession>A0A1I2STG6</accession>
<dbReference type="SUPFAM" id="SSF51735">
    <property type="entry name" value="NAD(P)-binding Rossmann-fold domains"/>
    <property type="match status" value="1"/>
</dbReference>
<dbReference type="InterPro" id="IPR011032">
    <property type="entry name" value="GroES-like_sf"/>
</dbReference>
<dbReference type="Gene3D" id="3.90.180.10">
    <property type="entry name" value="Medium-chain alcohol dehydrogenases, catalytic domain"/>
    <property type="match status" value="1"/>
</dbReference>
<dbReference type="EMBL" id="FOOY01000013">
    <property type="protein sequence ID" value="SFG56124.1"/>
    <property type="molecule type" value="Genomic_DNA"/>
</dbReference>
<dbReference type="AlphaFoldDB" id="A0A1I2STG6"/>
<keyword evidence="5" id="KW-1185">Reference proteome</keyword>
<dbReference type="Pfam" id="PF08240">
    <property type="entry name" value="ADH_N"/>
    <property type="match status" value="1"/>
</dbReference>
<dbReference type="PANTHER" id="PTHR43401:SF2">
    <property type="entry name" value="L-THREONINE 3-DEHYDROGENASE"/>
    <property type="match status" value="1"/>
</dbReference>
<evidence type="ECO:0000259" key="2">
    <source>
        <dbReference type="Pfam" id="PF00107"/>
    </source>
</evidence>
<dbReference type="Gene3D" id="3.40.50.720">
    <property type="entry name" value="NAD(P)-binding Rossmann-like Domain"/>
    <property type="match status" value="1"/>
</dbReference>
<dbReference type="OrthoDB" id="9770238at2"/>
<dbReference type="Proteomes" id="UP000198752">
    <property type="component" value="Unassembled WGS sequence"/>
</dbReference>
<organism evidence="4 5">
    <name type="scientific">Sporolactobacillus nakayamae</name>
    <dbReference type="NCBI Taxonomy" id="269670"/>
    <lineage>
        <taxon>Bacteria</taxon>
        <taxon>Bacillati</taxon>
        <taxon>Bacillota</taxon>
        <taxon>Bacilli</taxon>
        <taxon>Bacillales</taxon>
        <taxon>Sporolactobacillaceae</taxon>
        <taxon>Sporolactobacillus</taxon>
    </lineage>
</organism>
<dbReference type="SUPFAM" id="SSF50129">
    <property type="entry name" value="GroES-like"/>
    <property type="match status" value="1"/>
</dbReference>
<sequence>MKTTALRLYGKEDLRLEKFELPEIKSDEILAEVVTDSICMSSWKEAKIAADHKKVPNDIAENPIIVGHEFCGKIVKVGDKWKDKFEEGSKFAIQPNLQLPDRPDCPGYSFPYIGGDATYVVIPKEVMEQDCLLEYNGDTYFEGSLLEPLSCVIGGFNANYHLIEGTYDHKMGIKEGGNLLIMGGTGPMGLLQIDYALHGPINPKNLVVTDLSDEKIEAAAKLYSPEDAKKDGINLHYVNISNYEDQEAYLQSLVNHESYDDIFALVPVKPVITQASSLLAKDGCLNFFAGPRDKHFSAEINLYDVHYNFTHYVGTSGGNTDDMRAAIKLVEERKVNVEKVVSHLLGLNDVADTTLTLPTIPGGKKLIYTHKNMPRKSLEEIVAGDHSDPFYAGLKEVLVQNNGLWSKAAEQYVLAHAETI</sequence>
<proteinExistence type="predicted"/>
<keyword evidence="1" id="KW-0560">Oxidoreductase</keyword>
<dbReference type="InterPro" id="IPR050129">
    <property type="entry name" value="Zn_alcohol_dh"/>
</dbReference>
<reference evidence="5" key="1">
    <citation type="submission" date="2016-10" db="EMBL/GenBank/DDBJ databases">
        <authorList>
            <person name="Varghese N."/>
            <person name="Submissions S."/>
        </authorList>
    </citation>
    <scope>NUCLEOTIDE SEQUENCE [LARGE SCALE GENOMIC DNA]</scope>
    <source>
        <strain evidence="5">ATCC 700379</strain>
    </source>
</reference>
<gene>
    <name evidence="4" type="ORF">SAMN02982927_02055</name>
</gene>
<dbReference type="Pfam" id="PF00107">
    <property type="entry name" value="ADH_zinc_N"/>
    <property type="match status" value="1"/>
</dbReference>
<dbReference type="InterPro" id="IPR013149">
    <property type="entry name" value="ADH-like_C"/>
</dbReference>
<feature type="domain" description="Alcohol dehydrogenase-like N-terminal" evidence="3">
    <location>
        <begin position="26"/>
        <end position="125"/>
    </location>
</feature>
<dbReference type="GO" id="GO:0016491">
    <property type="term" value="F:oxidoreductase activity"/>
    <property type="evidence" value="ECO:0007669"/>
    <property type="project" value="UniProtKB-KW"/>
</dbReference>
<dbReference type="InterPro" id="IPR013154">
    <property type="entry name" value="ADH-like_N"/>
</dbReference>
<evidence type="ECO:0000259" key="3">
    <source>
        <dbReference type="Pfam" id="PF08240"/>
    </source>
</evidence>
<evidence type="ECO:0000313" key="5">
    <source>
        <dbReference type="Proteomes" id="UP000198752"/>
    </source>
</evidence>
<protein>
    <submittedName>
        <fullName evidence="4">L-sorbose 1-phosphate reductase</fullName>
    </submittedName>
</protein>
<evidence type="ECO:0000256" key="1">
    <source>
        <dbReference type="ARBA" id="ARBA00023002"/>
    </source>
</evidence>